<feature type="compositionally biased region" description="Basic and acidic residues" evidence="1">
    <location>
        <begin position="57"/>
        <end position="81"/>
    </location>
</feature>
<comment type="caution">
    <text evidence="2">The sequence shown here is derived from an EMBL/GenBank/DDBJ whole genome shotgun (WGS) entry which is preliminary data.</text>
</comment>
<protein>
    <submittedName>
        <fullName evidence="2">Uncharacterized protein</fullName>
    </submittedName>
</protein>
<dbReference type="EMBL" id="VIEB01001216">
    <property type="protein sequence ID" value="TQD74124.1"/>
    <property type="molecule type" value="Genomic_DNA"/>
</dbReference>
<feature type="region of interest" description="Disordered" evidence="1">
    <location>
        <begin position="52"/>
        <end position="81"/>
    </location>
</feature>
<dbReference type="AlphaFoldDB" id="A0A540KIU2"/>
<organism evidence="2 3">
    <name type="scientific">Malus baccata</name>
    <name type="common">Siberian crab apple</name>
    <name type="synonym">Pyrus baccata</name>
    <dbReference type="NCBI Taxonomy" id="106549"/>
    <lineage>
        <taxon>Eukaryota</taxon>
        <taxon>Viridiplantae</taxon>
        <taxon>Streptophyta</taxon>
        <taxon>Embryophyta</taxon>
        <taxon>Tracheophyta</taxon>
        <taxon>Spermatophyta</taxon>
        <taxon>Magnoliopsida</taxon>
        <taxon>eudicotyledons</taxon>
        <taxon>Gunneridae</taxon>
        <taxon>Pentapetalae</taxon>
        <taxon>rosids</taxon>
        <taxon>fabids</taxon>
        <taxon>Rosales</taxon>
        <taxon>Rosaceae</taxon>
        <taxon>Amygdaloideae</taxon>
        <taxon>Maleae</taxon>
        <taxon>Malus</taxon>
    </lineage>
</organism>
<evidence type="ECO:0000256" key="1">
    <source>
        <dbReference type="SAM" id="MobiDB-lite"/>
    </source>
</evidence>
<evidence type="ECO:0000313" key="3">
    <source>
        <dbReference type="Proteomes" id="UP000315295"/>
    </source>
</evidence>
<proteinExistence type="predicted"/>
<accession>A0A540KIU2</accession>
<keyword evidence="3" id="KW-1185">Reference proteome</keyword>
<name>A0A540KIU2_MALBA</name>
<sequence>MMIVKTVLSSKNRDGWCRRGGENRDGLCHRGSRTWVLWNIIKEERKIGDVVEEEKTEDERMGGANEDERIKMGDVVEEEKT</sequence>
<dbReference type="Proteomes" id="UP000315295">
    <property type="component" value="Unassembled WGS sequence"/>
</dbReference>
<reference evidence="2 3" key="1">
    <citation type="journal article" date="2019" name="G3 (Bethesda)">
        <title>Sequencing of a Wild Apple (Malus baccata) Genome Unravels the Differences Between Cultivated and Wild Apple Species Regarding Disease Resistance and Cold Tolerance.</title>
        <authorList>
            <person name="Chen X."/>
        </authorList>
    </citation>
    <scope>NUCLEOTIDE SEQUENCE [LARGE SCALE GENOMIC DNA]</scope>
    <source>
        <strain evidence="3">cv. Shandingzi</strain>
        <tissue evidence="2">Leaves</tissue>
    </source>
</reference>
<gene>
    <name evidence="2" type="ORF">C1H46_040345</name>
</gene>
<evidence type="ECO:0000313" key="2">
    <source>
        <dbReference type="EMBL" id="TQD74124.1"/>
    </source>
</evidence>